<dbReference type="GO" id="GO:0000156">
    <property type="term" value="F:phosphorelay response regulator activity"/>
    <property type="evidence" value="ECO:0007669"/>
    <property type="project" value="TreeGrafter"/>
</dbReference>
<evidence type="ECO:0000259" key="9">
    <source>
        <dbReference type="PROSITE" id="PS51755"/>
    </source>
</evidence>
<feature type="domain" description="Response regulatory" evidence="8">
    <location>
        <begin position="2"/>
        <end position="115"/>
    </location>
</feature>
<dbReference type="SUPFAM" id="SSF52172">
    <property type="entry name" value="CheY-like"/>
    <property type="match status" value="1"/>
</dbReference>
<dbReference type="InterPro" id="IPR011006">
    <property type="entry name" value="CheY-like_superfamily"/>
</dbReference>
<dbReference type="FunFam" id="3.40.50.2300:FF:000001">
    <property type="entry name" value="DNA-binding response regulator PhoB"/>
    <property type="match status" value="1"/>
</dbReference>
<dbReference type="Pfam" id="PF00072">
    <property type="entry name" value="Response_reg"/>
    <property type="match status" value="1"/>
</dbReference>
<name>A0A2U8DZP0_9BACT</name>
<dbReference type="KEGG" id="elut:CKA38_01245"/>
<dbReference type="EMBL" id="CP023004">
    <property type="protein sequence ID" value="AWI08073.1"/>
    <property type="molecule type" value="Genomic_DNA"/>
</dbReference>
<gene>
    <name evidence="10" type="ORF">CKA38_01245</name>
</gene>
<proteinExistence type="predicted"/>
<dbReference type="PROSITE" id="PS50110">
    <property type="entry name" value="RESPONSE_REGULATORY"/>
    <property type="match status" value="1"/>
</dbReference>
<evidence type="ECO:0000313" key="11">
    <source>
        <dbReference type="Proteomes" id="UP000244896"/>
    </source>
</evidence>
<dbReference type="GO" id="GO:0005829">
    <property type="term" value="C:cytosol"/>
    <property type="evidence" value="ECO:0007669"/>
    <property type="project" value="TreeGrafter"/>
</dbReference>
<dbReference type="InterPro" id="IPR001867">
    <property type="entry name" value="OmpR/PhoB-type_DNA-bd"/>
</dbReference>
<evidence type="ECO:0000256" key="3">
    <source>
        <dbReference type="ARBA" id="ARBA00023015"/>
    </source>
</evidence>
<evidence type="ECO:0000256" key="4">
    <source>
        <dbReference type="ARBA" id="ARBA00023125"/>
    </source>
</evidence>
<evidence type="ECO:0000256" key="6">
    <source>
        <dbReference type="PROSITE-ProRule" id="PRU00169"/>
    </source>
</evidence>
<keyword evidence="3" id="KW-0805">Transcription regulation</keyword>
<organism evidence="10 11">
    <name type="scientific">Ereboglobus luteus</name>
    <dbReference type="NCBI Taxonomy" id="1796921"/>
    <lineage>
        <taxon>Bacteria</taxon>
        <taxon>Pseudomonadati</taxon>
        <taxon>Verrucomicrobiota</taxon>
        <taxon>Opitutia</taxon>
        <taxon>Opitutales</taxon>
        <taxon>Opitutaceae</taxon>
        <taxon>Ereboglobus</taxon>
    </lineage>
</organism>
<dbReference type="GO" id="GO:0006355">
    <property type="term" value="P:regulation of DNA-templated transcription"/>
    <property type="evidence" value="ECO:0007669"/>
    <property type="project" value="InterPro"/>
</dbReference>
<dbReference type="Proteomes" id="UP000244896">
    <property type="component" value="Chromosome"/>
</dbReference>
<dbReference type="Gene3D" id="3.40.50.2300">
    <property type="match status" value="1"/>
</dbReference>
<dbReference type="Gene3D" id="6.10.250.690">
    <property type="match status" value="1"/>
</dbReference>
<keyword evidence="1 6" id="KW-0597">Phosphoprotein</keyword>
<dbReference type="GO" id="GO:0032993">
    <property type="term" value="C:protein-DNA complex"/>
    <property type="evidence" value="ECO:0007669"/>
    <property type="project" value="TreeGrafter"/>
</dbReference>
<keyword evidence="2" id="KW-0902">Two-component regulatory system</keyword>
<protein>
    <submittedName>
        <fullName evidence="10">DNA-binding response regulator</fullName>
    </submittedName>
</protein>
<evidence type="ECO:0000256" key="5">
    <source>
        <dbReference type="ARBA" id="ARBA00023163"/>
    </source>
</evidence>
<feature type="DNA-binding region" description="OmpR/PhoB-type" evidence="7">
    <location>
        <begin position="123"/>
        <end position="217"/>
    </location>
</feature>
<dbReference type="Gene3D" id="1.10.10.10">
    <property type="entry name" value="Winged helix-like DNA-binding domain superfamily/Winged helix DNA-binding domain"/>
    <property type="match status" value="1"/>
</dbReference>
<keyword evidence="11" id="KW-1185">Reference proteome</keyword>
<reference evidence="10 11" key="1">
    <citation type="journal article" date="2018" name="Syst. Appl. Microbiol.">
        <title>Ereboglobus luteus gen. nov. sp. nov. from cockroach guts, and new insights into the oxygen relationship of the genera Opitutus and Didymococcus (Verrucomicrobia: Opitutaceae).</title>
        <authorList>
            <person name="Tegtmeier D."/>
            <person name="Belitz A."/>
            <person name="Radek R."/>
            <person name="Heimerl T."/>
            <person name="Brune A."/>
        </authorList>
    </citation>
    <scope>NUCLEOTIDE SEQUENCE [LARGE SCALE GENOMIC DNA]</scope>
    <source>
        <strain evidence="10 11">Ho45</strain>
    </source>
</reference>
<dbReference type="RefSeq" id="WP_108823880.1">
    <property type="nucleotide sequence ID" value="NZ_CP023004.1"/>
</dbReference>
<evidence type="ECO:0000313" key="10">
    <source>
        <dbReference type="EMBL" id="AWI08073.1"/>
    </source>
</evidence>
<evidence type="ECO:0000256" key="2">
    <source>
        <dbReference type="ARBA" id="ARBA00023012"/>
    </source>
</evidence>
<dbReference type="InterPro" id="IPR001789">
    <property type="entry name" value="Sig_transdc_resp-reg_receiver"/>
</dbReference>
<dbReference type="CDD" id="cd00383">
    <property type="entry name" value="trans_reg_C"/>
    <property type="match status" value="1"/>
</dbReference>
<dbReference type="SMART" id="SM00862">
    <property type="entry name" value="Trans_reg_C"/>
    <property type="match status" value="1"/>
</dbReference>
<keyword evidence="5" id="KW-0804">Transcription</keyword>
<dbReference type="AlphaFoldDB" id="A0A2U8DZP0"/>
<dbReference type="SMART" id="SM00448">
    <property type="entry name" value="REC"/>
    <property type="match status" value="1"/>
</dbReference>
<dbReference type="Pfam" id="PF00486">
    <property type="entry name" value="Trans_reg_C"/>
    <property type="match status" value="1"/>
</dbReference>
<evidence type="ECO:0000256" key="7">
    <source>
        <dbReference type="PROSITE-ProRule" id="PRU01091"/>
    </source>
</evidence>
<dbReference type="InterPro" id="IPR036388">
    <property type="entry name" value="WH-like_DNA-bd_sf"/>
</dbReference>
<accession>A0A2U8DZP0</accession>
<dbReference type="InterPro" id="IPR039420">
    <property type="entry name" value="WalR-like"/>
</dbReference>
<feature type="domain" description="OmpR/PhoB-type" evidence="9">
    <location>
        <begin position="123"/>
        <end position="217"/>
    </location>
</feature>
<feature type="modified residue" description="4-aspartylphosphate" evidence="6">
    <location>
        <position position="51"/>
    </location>
</feature>
<evidence type="ECO:0000259" key="8">
    <source>
        <dbReference type="PROSITE" id="PS50110"/>
    </source>
</evidence>
<dbReference type="OrthoDB" id="9790454at2"/>
<dbReference type="PANTHER" id="PTHR48111:SF22">
    <property type="entry name" value="REGULATOR OF RPOS"/>
    <property type="match status" value="1"/>
</dbReference>
<dbReference type="PANTHER" id="PTHR48111">
    <property type="entry name" value="REGULATOR OF RPOS"/>
    <property type="match status" value="1"/>
</dbReference>
<dbReference type="GO" id="GO:0000976">
    <property type="term" value="F:transcription cis-regulatory region binding"/>
    <property type="evidence" value="ECO:0007669"/>
    <property type="project" value="TreeGrafter"/>
</dbReference>
<evidence type="ECO:0000256" key="1">
    <source>
        <dbReference type="ARBA" id="ARBA00022553"/>
    </source>
</evidence>
<dbReference type="PROSITE" id="PS51755">
    <property type="entry name" value="OMPR_PHOB"/>
    <property type="match status" value="1"/>
</dbReference>
<keyword evidence="4 7" id="KW-0238">DNA-binding</keyword>
<sequence>MRLLIIEDEADMLRRLAKIMRVEGYAVDTAADGREGLYKAQENDYDLILLDAMLPVFDGWELLARLRKTKKTPVLMLTARDASADRVRGLDNGADDYVAKPFDLPELLARVRALIRRGAETASSRLDFGEIVIDTAQRCAWRRGEAVTLQPNEYALLEYLALHRGKLVTRTTLYEHLFDENEETLSNLLDVRVSNLRRKLGQDFIVTKRGHGYGIGIEP</sequence>